<dbReference type="GO" id="GO:0007507">
    <property type="term" value="P:heart development"/>
    <property type="evidence" value="ECO:0000318"/>
    <property type="project" value="GO_Central"/>
</dbReference>
<proteinExistence type="predicted"/>
<dbReference type="Pfam" id="PF00595">
    <property type="entry name" value="PDZ"/>
    <property type="match status" value="1"/>
</dbReference>
<dbReference type="GO" id="GO:0005667">
    <property type="term" value="C:transcription regulator complex"/>
    <property type="evidence" value="ECO:0007669"/>
    <property type="project" value="Ensembl"/>
</dbReference>
<reference evidence="9 10" key="1">
    <citation type="journal article" date="2007" name="Nature">
        <title>Genome of the marsupial Monodelphis domestica reveals innovation in non-coding sequences.</title>
        <authorList>
            <person name="Mikkelsen T.S."/>
            <person name="Wakefield M.J."/>
            <person name="Aken B."/>
            <person name="Amemiya C.T."/>
            <person name="Chang J.L."/>
            <person name="Duke S."/>
            <person name="Garber M."/>
            <person name="Gentles A.J."/>
            <person name="Goodstadt L."/>
            <person name="Heger A."/>
            <person name="Jurka J."/>
            <person name="Kamal M."/>
            <person name="Mauceli E."/>
            <person name="Searle S.M."/>
            <person name="Sharpe T."/>
            <person name="Baker M.L."/>
            <person name="Batzer M.A."/>
            <person name="Benos P.V."/>
            <person name="Belov K."/>
            <person name="Clamp M."/>
            <person name="Cook A."/>
            <person name="Cuff J."/>
            <person name="Das R."/>
            <person name="Davidow L."/>
            <person name="Deakin J.E."/>
            <person name="Fazzari M.J."/>
            <person name="Glass J.L."/>
            <person name="Grabherr M."/>
            <person name="Greally J.M."/>
            <person name="Gu W."/>
            <person name="Hore T.A."/>
            <person name="Huttley G.A."/>
            <person name="Kleber M."/>
            <person name="Jirtle R.L."/>
            <person name="Koina E."/>
            <person name="Lee J.T."/>
            <person name="Mahony S."/>
            <person name="Marra M.A."/>
            <person name="Miller R.D."/>
            <person name="Nicholls R.D."/>
            <person name="Oda M."/>
            <person name="Papenfuss A.T."/>
            <person name="Parra Z.E."/>
            <person name="Pollock D.D."/>
            <person name="Ray D.A."/>
            <person name="Schein J.E."/>
            <person name="Speed T.P."/>
            <person name="Thompson K."/>
            <person name="VandeBerg J.L."/>
            <person name="Wade C.M."/>
            <person name="Walker J.A."/>
            <person name="Waters P.D."/>
            <person name="Webber C."/>
            <person name="Weidman J.R."/>
            <person name="Xie X."/>
            <person name="Zody M.C."/>
            <person name="Baldwin J."/>
            <person name="Abdouelleil A."/>
            <person name="Abdulkadir J."/>
            <person name="Abebe A."/>
            <person name="Abera B."/>
            <person name="Abreu J."/>
            <person name="Acer S.C."/>
            <person name="Aftuck L."/>
            <person name="Alexander A."/>
            <person name="An P."/>
            <person name="Anderson E."/>
            <person name="Anderson S."/>
            <person name="Arachi H."/>
            <person name="Azer M."/>
            <person name="Bachantsang P."/>
            <person name="Barry A."/>
            <person name="Bayul T."/>
            <person name="Berlin A."/>
            <person name="Bessette D."/>
            <person name="Bloom T."/>
            <person name="Bloom T."/>
            <person name="Boguslavskiy L."/>
            <person name="Bonnet C."/>
            <person name="Boukhgalter B."/>
            <person name="Bourzgui I."/>
            <person name="Brown A."/>
            <person name="Cahill P."/>
            <person name="Channer S."/>
            <person name="Cheshatsang Y."/>
            <person name="Chuda L."/>
            <person name="Citroen M."/>
            <person name="Collymore A."/>
            <person name="Cooke P."/>
            <person name="Costello M."/>
            <person name="D'Aco K."/>
            <person name="Daza R."/>
            <person name="De Haan G."/>
            <person name="DeGray S."/>
            <person name="DeMaso C."/>
            <person name="Dhargay N."/>
            <person name="Dooley K."/>
            <person name="Dooley E."/>
            <person name="Doricent M."/>
            <person name="Dorje P."/>
            <person name="Dorjee K."/>
            <person name="Dupes A."/>
            <person name="Elong R."/>
            <person name="Falk J."/>
            <person name="Farina A."/>
            <person name="Faro S."/>
            <person name="Ferguson D."/>
            <person name="Fisher S."/>
            <person name="Foley C.D."/>
            <person name="Franke A."/>
            <person name="Friedrich D."/>
            <person name="Gadbois L."/>
            <person name="Gearin G."/>
            <person name="Gearin C.R."/>
            <person name="Giannoukos G."/>
            <person name="Goode T."/>
            <person name="Graham J."/>
            <person name="Grandbois E."/>
            <person name="Grewal S."/>
            <person name="Gyaltsen K."/>
            <person name="Hafez N."/>
            <person name="Hagos B."/>
            <person name="Hall J."/>
            <person name="Henson C."/>
            <person name="Hollinger A."/>
            <person name="Honan T."/>
            <person name="Huard M.D."/>
            <person name="Hughes L."/>
            <person name="Hurhula B."/>
            <person name="Husby M.E."/>
            <person name="Kamat A."/>
            <person name="Kanga B."/>
            <person name="Kashin S."/>
            <person name="Khazanovich D."/>
            <person name="Kisner P."/>
            <person name="Lance K."/>
            <person name="Lara M."/>
            <person name="Lee W."/>
            <person name="Lennon N."/>
            <person name="Letendre F."/>
            <person name="LeVine R."/>
            <person name="Lipovsky A."/>
            <person name="Liu X."/>
            <person name="Liu J."/>
            <person name="Liu S."/>
            <person name="Lokyitsang T."/>
            <person name="Lokyitsang Y."/>
            <person name="Lubonja R."/>
            <person name="Lui A."/>
            <person name="MacDonald P."/>
            <person name="Magnisalis V."/>
            <person name="Maru K."/>
            <person name="Matthews C."/>
            <person name="McCusker W."/>
            <person name="McDonough S."/>
            <person name="Mehta T."/>
            <person name="Meldrim J."/>
            <person name="Meneus L."/>
            <person name="Mihai O."/>
            <person name="Mihalev A."/>
            <person name="Mihova T."/>
            <person name="Mittelman R."/>
            <person name="Mlenga V."/>
            <person name="Montmayeur A."/>
            <person name="Mulrain L."/>
            <person name="Navidi A."/>
            <person name="Naylor J."/>
            <person name="Negash T."/>
            <person name="Nguyen T."/>
            <person name="Nguyen N."/>
            <person name="Nicol R."/>
            <person name="Norbu C."/>
            <person name="Norbu N."/>
            <person name="Novod N."/>
            <person name="O'Neill B."/>
            <person name="Osman S."/>
            <person name="Markiewicz E."/>
            <person name="Oyono O.L."/>
            <person name="Patti C."/>
            <person name="Phunkhang P."/>
            <person name="Pierre F."/>
            <person name="Priest M."/>
            <person name="Raghuraman S."/>
            <person name="Rege F."/>
            <person name="Reyes R."/>
            <person name="Rise C."/>
            <person name="Rogov P."/>
            <person name="Ross K."/>
            <person name="Ryan E."/>
            <person name="Settipalli S."/>
            <person name="Shea T."/>
            <person name="Sherpa N."/>
            <person name="Shi L."/>
            <person name="Shih D."/>
            <person name="Sparrow T."/>
            <person name="Spaulding J."/>
            <person name="Stalker J."/>
            <person name="Stange-Thomann N."/>
            <person name="Stavropoulos S."/>
            <person name="Stone C."/>
            <person name="Strader C."/>
            <person name="Tesfaye S."/>
            <person name="Thomson T."/>
            <person name="Thoulutsang Y."/>
            <person name="Thoulutsang D."/>
            <person name="Topham K."/>
            <person name="Topping I."/>
            <person name="Tsamla T."/>
            <person name="Vassiliev H."/>
            <person name="Vo A."/>
            <person name="Wangchuk T."/>
            <person name="Wangdi T."/>
            <person name="Weiand M."/>
            <person name="Wilkinson J."/>
            <person name="Wilson A."/>
            <person name="Yadav S."/>
            <person name="Young G."/>
            <person name="Yu Q."/>
            <person name="Zembek L."/>
            <person name="Zhong D."/>
            <person name="Zimmer A."/>
            <person name="Zwirko Z."/>
            <person name="Jaffe D.B."/>
            <person name="Alvarez P."/>
            <person name="Brockman W."/>
            <person name="Butler J."/>
            <person name="Chin C."/>
            <person name="Gnerre S."/>
            <person name="MacCallum I."/>
            <person name="Graves J.A."/>
            <person name="Ponting C.P."/>
            <person name="Breen M."/>
            <person name="Samollow P.B."/>
            <person name="Lander E.S."/>
            <person name="Lindblad-Toh K."/>
        </authorList>
    </citation>
    <scope>NUCLEOTIDE SEQUENCE [LARGE SCALE GENOMIC DNA]</scope>
</reference>
<dbReference type="PANTHER" id="PTHR24214">
    <property type="entry name" value="PDZ AND LIM DOMAIN PROTEIN ZASP"/>
    <property type="match status" value="1"/>
</dbReference>
<dbReference type="SMART" id="SM00735">
    <property type="entry name" value="ZM"/>
    <property type="match status" value="1"/>
</dbReference>
<dbReference type="SUPFAM" id="SSF57716">
    <property type="entry name" value="Glucocorticoid receptor-like (DNA-binding domain)"/>
    <property type="match status" value="2"/>
</dbReference>
<evidence type="ECO:0000259" key="8">
    <source>
        <dbReference type="PROSITE" id="PS50106"/>
    </source>
</evidence>
<evidence type="ECO:0000313" key="10">
    <source>
        <dbReference type="Proteomes" id="UP000002280"/>
    </source>
</evidence>
<protein>
    <submittedName>
        <fullName evidence="9">PDZ and LIM domain 1</fullName>
    </submittedName>
</protein>
<dbReference type="InterPro" id="IPR036034">
    <property type="entry name" value="PDZ_sf"/>
</dbReference>
<dbReference type="GO" id="GO:0051371">
    <property type="term" value="F:muscle alpha-actinin binding"/>
    <property type="evidence" value="ECO:0000318"/>
    <property type="project" value="GO_Central"/>
</dbReference>
<evidence type="ECO:0000256" key="2">
    <source>
        <dbReference type="ARBA" id="ARBA00022490"/>
    </source>
</evidence>
<dbReference type="CDD" id="cd06753">
    <property type="entry name" value="PDZ_PDLIM-like"/>
    <property type="match status" value="1"/>
</dbReference>
<dbReference type="GO" id="GO:0005912">
    <property type="term" value="C:adherens junction"/>
    <property type="evidence" value="ECO:0000318"/>
    <property type="project" value="GO_Central"/>
</dbReference>
<dbReference type="CDD" id="cd09448">
    <property type="entry name" value="LIM_CLP36"/>
    <property type="match status" value="1"/>
</dbReference>
<dbReference type="GO" id="GO:0061061">
    <property type="term" value="P:muscle structure development"/>
    <property type="evidence" value="ECO:0000318"/>
    <property type="project" value="GO_Central"/>
</dbReference>
<sequence>MNTEKIVIQGPGPWGFRLVGGKDFEQPLAISRVTPGSKAALANVCIGDFILAIDGENTSNMTHLEAQNKIKSCVDDITLTVGRSEYKIWSPLVTEEGKRHPYKMNLASEPQEVLHVGSAHNRSAMPFSASPASSASPRVITAQYNNPANLYSSENISNFNNALESKTAANSEQNNGILEHSQPSSNIGIAKDSEVYKMLQEKQELNEPPKQSTSFLVLQEILESEEKGDPNKPSGFRSVKAPVTKVAASIGNAQKLPMCDKCGTGIVGVFVKLRDKYRHPECYVCSDCGTNLKQKGHFFVEDCIYCARTFSNPHYIFLSLVPFAFLS</sequence>
<dbReference type="InterPro" id="IPR050604">
    <property type="entry name" value="PDZ-LIM_domain"/>
</dbReference>
<dbReference type="Pfam" id="PF15936">
    <property type="entry name" value="DUF4749"/>
    <property type="match status" value="1"/>
</dbReference>
<feature type="domain" description="LIM zinc-binding" evidence="7">
    <location>
        <begin position="257"/>
        <end position="316"/>
    </location>
</feature>
<dbReference type="GeneTree" id="ENSGT00940000155525"/>
<evidence type="ECO:0000256" key="3">
    <source>
        <dbReference type="ARBA" id="ARBA00022723"/>
    </source>
</evidence>
<keyword evidence="2" id="KW-0963">Cytoplasm</keyword>
<keyword evidence="3 6" id="KW-0479">Metal-binding</keyword>
<dbReference type="SUPFAM" id="SSF50156">
    <property type="entry name" value="PDZ domain-like"/>
    <property type="match status" value="1"/>
</dbReference>
<dbReference type="HOGENOM" id="CLU_038114_1_1_1"/>
<dbReference type="OMA" id="QIYCETH"/>
<dbReference type="Pfam" id="PF00412">
    <property type="entry name" value="LIM"/>
    <property type="match status" value="1"/>
</dbReference>
<dbReference type="SMART" id="SM00228">
    <property type="entry name" value="PDZ"/>
    <property type="match status" value="1"/>
</dbReference>
<dbReference type="GO" id="GO:0046872">
    <property type="term" value="F:metal ion binding"/>
    <property type="evidence" value="ECO:0007669"/>
    <property type="project" value="UniProtKB-KW"/>
</dbReference>
<dbReference type="FunFam" id="2.10.110.10:FF:000026">
    <property type="entry name" value="PDZ and LIM domain protein 3"/>
    <property type="match status" value="1"/>
</dbReference>
<dbReference type="PROSITE" id="PS50023">
    <property type="entry name" value="LIM_DOMAIN_2"/>
    <property type="match status" value="1"/>
</dbReference>
<keyword evidence="5 6" id="KW-0440">LIM domain</keyword>
<dbReference type="GO" id="GO:0030018">
    <property type="term" value="C:Z disc"/>
    <property type="evidence" value="ECO:0000318"/>
    <property type="project" value="GO_Central"/>
</dbReference>
<comment type="subcellular location">
    <subcellularLocation>
        <location evidence="1">Cytoplasm</location>
        <location evidence="1">Myofibril</location>
        <location evidence="1">Sarcomere</location>
        <location evidence="1">Z line</location>
    </subcellularLocation>
</comment>
<keyword evidence="10" id="KW-1185">Reference proteome</keyword>
<accession>F7DMN3</accession>
<reference evidence="9" key="2">
    <citation type="submission" date="2025-08" db="UniProtKB">
        <authorList>
            <consortium name="Ensembl"/>
        </authorList>
    </citation>
    <scope>IDENTIFICATION</scope>
</reference>
<dbReference type="GO" id="GO:0003779">
    <property type="term" value="F:actin binding"/>
    <property type="evidence" value="ECO:0000318"/>
    <property type="project" value="GO_Central"/>
</dbReference>
<dbReference type="PROSITE" id="PS00478">
    <property type="entry name" value="LIM_DOMAIN_1"/>
    <property type="match status" value="1"/>
</dbReference>
<evidence type="ECO:0000313" key="9">
    <source>
        <dbReference type="Ensembl" id="ENSMODP00000006532.2"/>
    </source>
</evidence>
<dbReference type="Ensembl" id="ENSMODT00000006667.3">
    <property type="protein sequence ID" value="ENSMODP00000006532.2"/>
    <property type="gene ID" value="ENSMODG00000005293.4"/>
</dbReference>
<gene>
    <name evidence="9" type="primary">PDLIM1</name>
</gene>
<dbReference type="GO" id="GO:0030036">
    <property type="term" value="P:actin cytoskeleton organization"/>
    <property type="evidence" value="ECO:0000318"/>
    <property type="project" value="GO_Central"/>
</dbReference>
<feature type="domain" description="PDZ" evidence="8">
    <location>
        <begin position="12"/>
        <end position="85"/>
    </location>
</feature>
<dbReference type="InterPro" id="IPR001781">
    <property type="entry name" value="Znf_LIM"/>
</dbReference>
<dbReference type="GO" id="GO:0006357">
    <property type="term" value="P:regulation of transcription by RNA polymerase II"/>
    <property type="evidence" value="ECO:0007669"/>
    <property type="project" value="Ensembl"/>
</dbReference>
<dbReference type="Proteomes" id="UP000002280">
    <property type="component" value="Chromosome 1"/>
</dbReference>
<organism evidence="9 10">
    <name type="scientific">Monodelphis domestica</name>
    <name type="common">Gray short-tailed opossum</name>
    <dbReference type="NCBI Taxonomy" id="13616"/>
    <lineage>
        <taxon>Eukaryota</taxon>
        <taxon>Metazoa</taxon>
        <taxon>Chordata</taxon>
        <taxon>Craniata</taxon>
        <taxon>Vertebrata</taxon>
        <taxon>Euteleostomi</taxon>
        <taxon>Mammalia</taxon>
        <taxon>Metatheria</taxon>
        <taxon>Didelphimorphia</taxon>
        <taxon>Didelphidae</taxon>
        <taxon>Monodelphis</taxon>
    </lineage>
</organism>
<dbReference type="InParanoid" id="F7DMN3"/>
<dbReference type="Gene3D" id="2.30.42.10">
    <property type="match status" value="1"/>
</dbReference>
<dbReference type="STRING" id="13616.ENSMODP00000006532"/>
<dbReference type="InterPro" id="IPR028537">
    <property type="entry name" value="PDLIM1_LIM"/>
</dbReference>
<reference evidence="9" key="3">
    <citation type="submission" date="2025-09" db="UniProtKB">
        <authorList>
            <consortium name="Ensembl"/>
        </authorList>
    </citation>
    <scope>IDENTIFICATION</scope>
</reference>
<dbReference type="FunCoup" id="F7DMN3">
    <property type="interactions" value="86"/>
</dbReference>
<name>F7DMN3_MONDO</name>
<dbReference type="FunFam" id="2.30.42.10:FF:000055">
    <property type="entry name" value="PDZ and LIM domain protein 3"/>
    <property type="match status" value="1"/>
</dbReference>
<evidence type="ECO:0000256" key="5">
    <source>
        <dbReference type="ARBA" id="ARBA00023038"/>
    </source>
</evidence>
<dbReference type="InterPro" id="IPR006643">
    <property type="entry name" value="Zasp-like_motif"/>
</dbReference>
<keyword evidence="4 6" id="KW-0862">Zinc</keyword>
<dbReference type="GO" id="GO:0031941">
    <property type="term" value="C:filamentous actin"/>
    <property type="evidence" value="ECO:0000318"/>
    <property type="project" value="GO_Central"/>
</dbReference>
<dbReference type="GO" id="GO:0001725">
    <property type="term" value="C:stress fiber"/>
    <property type="evidence" value="ECO:0000318"/>
    <property type="project" value="GO_Central"/>
</dbReference>
<dbReference type="InterPro" id="IPR031847">
    <property type="entry name" value="PDLI1-4/Zasp-like_mid"/>
</dbReference>
<dbReference type="AlphaFoldDB" id="F7DMN3"/>
<evidence type="ECO:0000256" key="6">
    <source>
        <dbReference type="PROSITE-ProRule" id="PRU00125"/>
    </source>
</evidence>
<dbReference type="PROSITE" id="PS50106">
    <property type="entry name" value="PDZ"/>
    <property type="match status" value="1"/>
</dbReference>
<evidence type="ECO:0000256" key="1">
    <source>
        <dbReference type="ARBA" id="ARBA00004216"/>
    </source>
</evidence>
<dbReference type="PANTHER" id="PTHR24214:SF5">
    <property type="entry name" value="PDZ AND LIM DOMAIN PROTEIN 1"/>
    <property type="match status" value="1"/>
</dbReference>
<evidence type="ECO:0000259" key="7">
    <source>
        <dbReference type="PROSITE" id="PS50023"/>
    </source>
</evidence>
<dbReference type="Bgee" id="ENSMODG00000005293">
    <property type="expression patterns" value="Expressed in extraembryonic membrane and 19 other cell types or tissues"/>
</dbReference>
<dbReference type="Gene3D" id="2.10.110.10">
    <property type="entry name" value="Cysteine Rich Protein"/>
    <property type="match status" value="1"/>
</dbReference>
<dbReference type="InterPro" id="IPR001478">
    <property type="entry name" value="PDZ"/>
</dbReference>
<evidence type="ECO:0000256" key="4">
    <source>
        <dbReference type="ARBA" id="ARBA00022833"/>
    </source>
</evidence>
<dbReference type="GO" id="GO:0003713">
    <property type="term" value="F:transcription coactivator activity"/>
    <property type="evidence" value="ECO:0007669"/>
    <property type="project" value="Ensembl"/>
</dbReference>
<dbReference type="eggNOG" id="KOG1703">
    <property type="taxonomic scope" value="Eukaryota"/>
</dbReference>
<dbReference type="SMART" id="SM00132">
    <property type="entry name" value="LIM"/>
    <property type="match status" value="1"/>
</dbReference>